<comment type="subcellular location">
    <subcellularLocation>
        <location evidence="1">Periplasm</location>
    </subcellularLocation>
</comment>
<dbReference type="CDD" id="cd13703">
    <property type="entry name" value="PBP2_HisJ_LAO"/>
    <property type="match status" value="1"/>
</dbReference>
<gene>
    <name evidence="9" type="ORF">GNZ13_34265</name>
</gene>
<proteinExistence type="inferred from homology"/>
<protein>
    <submittedName>
        <fullName evidence="9">Transporter substrate-binding domain-containing protein</fullName>
    </submittedName>
</protein>
<reference evidence="9 10" key="1">
    <citation type="submission" date="2019-11" db="EMBL/GenBank/DDBJ databases">
        <title>Metabolism of dissolved organic matter in forest soils.</title>
        <authorList>
            <person name="Cyle K.T."/>
            <person name="Wilhelm R.C."/>
            <person name="Martinez C.E."/>
        </authorList>
    </citation>
    <scope>NUCLEOTIDE SEQUENCE [LARGE SCALE GENOMIC DNA]</scope>
    <source>
        <strain evidence="9 10">5N</strain>
    </source>
</reference>
<dbReference type="GO" id="GO:0030288">
    <property type="term" value="C:outer membrane-bounded periplasmic space"/>
    <property type="evidence" value="ECO:0007669"/>
    <property type="project" value="InterPro"/>
</dbReference>
<dbReference type="InterPro" id="IPR001638">
    <property type="entry name" value="Solute-binding_3/MltF_N"/>
</dbReference>
<dbReference type="SUPFAM" id="SSF53850">
    <property type="entry name" value="Periplasmic binding protein-like II"/>
    <property type="match status" value="1"/>
</dbReference>
<comment type="caution">
    <text evidence="9">The sequence shown here is derived from an EMBL/GenBank/DDBJ whole genome shotgun (WGS) entry which is preliminary data.</text>
</comment>
<dbReference type="EMBL" id="WOEZ01000193">
    <property type="protein sequence ID" value="NPT59483.1"/>
    <property type="molecule type" value="Genomic_DNA"/>
</dbReference>
<feature type="signal peptide" evidence="7">
    <location>
        <begin position="1"/>
        <end position="19"/>
    </location>
</feature>
<dbReference type="NCBIfam" id="TIGR01096">
    <property type="entry name" value="3A0103s03R"/>
    <property type="match status" value="1"/>
</dbReference>
<dbReference type="InterPro" id="IPR018313">
    <property type="entry name" value="SBP_3_CS"/>
</dbReference>
<keyword evidence="4 7" id="KW-0732">Signal</keyword>
<dbReference type="InterPro" id="IPR005768">
    <property type="entry name" value="Lys_Arg_Orn-bd"/>
</dbReference>
<evidence type="ECO:0000256" key="6">
    <source>
        <dbReference type="RuleBase" id="RU003744"/>
    </source>
</evidence>
<dbReference type="Pfam" id="PF00497">
    <property type="entry name" value="SBP_bac_3"/>
    <property type="match status" value="1"/>
</dbReference>
<evidence type="ECO:0000256" key="1">
    <source>
        <dbReference type="ARBA" id="ARBA00004418"/>
    </source>
</evidence>
<feature type="chain" id="PRO_5036833355" evidence="7">
    <location>
        <begin position="20"/>
        <end position="256"/>
    </location>
</feature>
<evidence type="ECO:0000256" key="7">
    <source>
        <dbReference type="SAM" id="SignalP"/>
    </source>
</evidence>
<dbReference type="PANTHER" id="PTHR35936:SF13">
    <property type="entry name" value="HISTIDINE-BINDING PERIPLASMIC PROTEIN"/>
    <property type="match status" value="1"/>
</dbReference>
<dbReference type="PANTHER" id="PTHR35936">
    <property type="entry name" value="MEMBRANE-BOUND LYTIC MUREIN TRANSGLYCOSYLASE F"/>
    <property type="match status" value="1"/>
</dbReference>
<dbReference type="PROSITE" id="PS01039">
    <property type="entry name" value="SBP_BACTERIAL_3"/>
    <property type="match status" value="1"/>
</dbReference>
<evidence type="ECO:0000256" key="2">
    <source>
        <dbReference type="ARBA" id="ARBA00010333"/>
    </source>
</evidence>
<keyword evidence="5" id="KW-0574">Periplasm</keyword>
<evidence type="ECO:0000256" key="5">
    <source>
        <dbReference type="ARBA" id="ARBA00022764"/>
    </source>
</evidence>
<organism evidence="9 10">
    <name type="scientific">Paraburkholderia elongata</name>
    <dbReference type="NCBI Taxonomy" id="2675747"/>
    <lineage>
        <taxon>Bacteria</taxon>
        <taxon>Pseudomonadati</taxon>
        <taxon>Pseudomonadota</taxon>
        <taxon>Betaproteobacteria</taxon>
        <taxon>Burkholderiales</taxon>
        <taxon>Burkholderiaceae</taxon>
        <taxon>Paraburkholderia</taxon>
    </lineage>
</organism>
<evidence type="ECO:0000256" key="4">
    <source>
        <dbReference type="ARBA" id="ARBA00022729"/>
    </source>
</evidence>
<keyword evidence="3" id="KW-0813">Transport</keyword>
<accession>A0A972NW12</accession>
<dbReference type="SMART" id="SM00062">
    <property type="entry name" value="PBPb"/>
    <property type="match status" value="1"/>
</dbReference>
<dbReference type="AlphaFoldDB" id="A0A972NW12"/>
<dbReference type="Gene3D" id="3.40.190.10">
    <property type="entry name" value="Periplasmic binding protein-like II"/>
    <property type="match status" value="2"/>
</dbReference>
<feature type="domain" description="Solute-binding protein family 3/N-terminal" evidence="8">
    <location>
        <begin position="24"/>
        <end position="253"/>
    </location>
</feature>
<evidence type="ECO:0000313" key="10">
    <source>
        <dbReference type="Proteomes" id="UP000655523"/>
    </source>
</evidence>
<evidence type="ECO:0000313" key="9">
    <source>
        <dbReference type="EMBL" id="NPT59483.1"/>
    </source>
</evidence>
<comment type="similarity">
    <text evidence="2 6">Belongs to the bacterial solute-binding protein 3 family.</text>
</comment>
<keyword evidence="10" id="KW-1185">Reference proteome</keyword>
<dbReference type="Proteomes" id="UP000655523">
    <property type="component" value="Unassembled WGS sequence"/>
</dbReference>
<name>A0A972NW12_9BURK</name>
<dbReference type="RefSeq" id="WP_172172834.1">
    <property type="nucleotide sequence ID" value="NZ_WOEZ01000193.1"/>
</dbReference>
<evidence type="ECO:0000256" key="3">
    <source>
        <dbReference type="ARBA" id="ARBA00022448"/>
    </source>
</evidence>
<evidence type="ECO:0000259" key="8">
    <source>
        <dbReference type="SMART" id="SM00062"/>
    </source>
</evidence>
<sequence length="256" mass="28036">MKKLVIAVALALAAGAGYAKDLTVVRFGVDPSYAPFESRSPDGKLVGFDIDLGNAICERLKAKCVWIENSFDGMIPALKARKFDGILSSMSVTDKRMEQIGFTDKIDNVPPRLVAKRGSNLLPTPESLKGKNVGVEQGSTQETYARTYWEPKGVVIRTYQTQDLVYQDLLSGRLDAALQSSVQADLGFLKTANGRDYAFAGPALNDPKTLGVGAAIGVRKEDNDLRQQINKALADILQDGTYQQISRKYFSFDVYN</sequence>